<proteinExistence type="predicted"/>
<dbReference type="AlphaFoldDB" id="A0AAW8E2C4"/>
<evidence type="ECO:0000313" key="4">
    <source>
        <dbReference type="Proteomes" id="UP001244295"/>
    </source>
</evidence>
<gene>
    <name evidence="3" type="ORF">J2W25_005072</name>
</gene>
<reference evidence="3" key="1">
    <citation type="submission" date="2023-07" db="EMBL/GenBank/DDBJ databases">
        <title>Sorghum-associated microbial communities from plants grown in Nebraska, USA.</title>
        <authorList>
            <person name="Schachtman D."/>
        </authorList>
    </citation>
    <scope>NUCLEOTIDE SEQUENCE</scope>
    <source>
        <strain evidence="3">DS2795</strain>
    </source>
</reference>
<name>A0AAW8E2C4_9BURK</name>
<evidence type="ECO:0000256" key="2">
    <source>
        <dbReference type="SAM" id="SignalP"/>
    </source>
</evidence>
<feature type="signal peptide" evidence="2">
    <location>
        <begin position="1"/>
        <end position="37"/>
    </location>
</feature>
<feature type="region of interest" description="Disordered" evidence="1">
    <location>
        <begin position="379"/>
        <end position="407"/>
    </location>
</feature>
<dbReference type="RefSeq" id="WP_307637903.1">
    <property type="nucleotide sequence ID" value="NZ_JAUSRR010000009.1"/>
</dbReference>
<dbReference type="Proteomes" id="UP001244295">
    <property type="component" value="Unassembled WGS sequence"/>
</dbReference>
<evidence type="ECO:0000313" key="3">
    <source>
        <dbReference type="EMBL" id="MDP9926025.1"/>
    </source>
</evidence>
<evidence type="ECO:0000256" key="1">
    <source>
        <dbReference type="SAM" id="MobiDB-lite"/>
    </source>
</evidence>
<dbReference type="InterPro" id="IPR047589">
    <property type="entry name" value="DUF11_rpt"/>
</dbReference>
<dbReference type="NCBIfam" id="TIGR01451">
    <property type="entry name" value="B_ant_repeat"/>
    <property type="match status" value="2"/>
</dbReference>
<sequence length="982" mass="96639">MTPTLSARRTGPAPRALWAGAAALTLSFLFGSSGALAAAPPANTIIGNQASATYLDPNGASQLATSNLVQTTVQQVGSFNLDTYTSVTTNVVNTKTGAAGTTVYAPHVLTNTGNGSDTFTFTVTAPASPNGFTKVEVFADANADGVPDSTTALCSVVPGAVCNVPAQTVAGNNGTFPFVVAYSIPSTASSGTFTSPVAATITATAGTPALYAAGNLTAADVDNVNLTDKAAFNATKSLSVPSVAWSANGGTWPAASTSGPRSVAGCAATVAGATTPAAGCVYTTYTLKFNNTGGAVGRFALTDTLPAGFTYVPGSAVWSNAPAVALKDTSAVGDDAAGIDFSATGNALAVVVEALQPNVTQTVSFVVMVNDTAAIGTSTTTNTAKYNPVDAPTATSTSPGTTGSPTNPASYNVIGTFGIILGSADATASPTASKDTGAGNPNTSVADTTTVASAGAGTTVKFKQTAFNTGNATDVVNLTVAAGSTFPAGTTFKFFAADGVTPLIDNNSDGVPDTGPIAANGSVQFVLAATLPASAAPGTGGTAIVTGTSTGDNTKTESTRDTLTNVTGVLVDLTNTTGGSNDALKGDLGTGPSAQPTTVNSTPAGTGTIFTLFVKNNDSTANTYSLAASQSNSFPGSLPAGWTVKFVAAGTTCTGAAVTTLAVAGNAQAPVDACVTPPASQTPVTGQAIYFQVRSTIATSTGVVAIDTKMDAVTVTTANTFGATLTPNNNGQVAPGGSVVYAHTVTITGAQSCGTKYNVTATLPAADVTAGWTTALYVDVNGDGQIDGGDTLVTNGTVTPTAPATGTALDSGKTQKLLVKVFAPGGATAGATDTATVTVTFPDVAACGSPTATDITTVITGQMRLVKTQALDVNCDGTEVPSSSAPLVAKPGECLVYRVVATNEGSAPVTNMSINDAVPAYTTFTGATQPPVLTRCTSTGVTPAFVAANYTSTATTVACGSAANTVAPGGTATLLFSVKVNN</sequence>
<organism evidence="3 4">
    <name type="scientific">Variovorax boronicumulans</name>
    <dbReference type="NCBI Taxonomy" id="436515"/>
    <lineage>
        <taxon>Bacteria</taxon>
        <taxon>Pseudomonadati</taxon>
        <taxon>Pseudomonadota</taxon>
        <taxon>Betaproteobacteria</taxon>
        <taxon>Burkholderiales</taxon>
        <taxon>Comamonadaceae</taxon>
        <taxon>Variovorax</taxon>
    </lineage>
</organism>
<feature type="compositionally biased region" description="Low complexity" evidence="1">
    <location>
        <begin position="391"/>
        <end position="407"/>
    </location>
</feature>
<dbReference type="EMBL" id="JAUSRR010000009">
    <property type="protein sequence ID" value="MDP9926025.1"/>
    <property type="molecule type" value="Genomic_DNA"/>
</dbReference>
<feature type="chain" id="PRO_5043689953" evidence="2">
    <location>
        <begin position="38"/>
        <end position="982"/>
    </location>
</feature>
<keyword evidence="2" id="KW-0732">Signal</keyword>
<comment type="caution">
    <text evidence="3">The sequence shown here is derived from an EMBL/GenBank/DDBJ whole genome shotgun (WGS) entry which is preliminary data.</text>
</comment>
<protein>
    <submittedName>
        <fullName evidence="3">Repeat protein (TIGR01451 family)</fullName>
    </submittedName>
</protein>
<accession>A0AAW8E2C4</accession>
<dbReference type="Gene3D" id="2.60.40.740">
    <property type="match status" value="1"/>
</dbReference>